<feature type="region of interest" description="Disordered" evidence="1">
    <location>
        <begin position="89"/>
        <end position="130"/>
    </location>
</feature>
<protein>
    <submittedName>
        <fullName evidence="2">Uncharacterized protein</fullName>
    </submittedName>
</protein>
<name>A0A484LJN9_9ASTE</name>
<proteinExistence type="predicted"/>
<accession>A0A484LJN9</accession>
<dbReference type="AlphaFoldDB" id="A0A484LJN9"/>
<reference evidence="2 3" key="1">
    <citation type="submission" date="2018-04" db="EMBL/GenBank/DDBJ databases">
        <authorList>
            <person name="Vogel A."/>
        </authorList>
    </citation>
    <scope>NUCLEOTIDE SEQUENCE [LARGE SCALE GENOMIC DNA]</scope>
</reference>
<feature type="compositionally biased region" description="Basic and acidic residues" evidence="1">
    <location>
        <begin position="97"/>
        <end position="118"/>
    </location>
</feature>
<evidence type="ECO:0000313" key="3">
    <source>
        <dbReference type="Proteomes" id="UP000595140"/>
    </source>
</evidence>
<gene>
    <name evidence="2" type="ORF">CCAM_LOCUS18052</name>
</gene>
<dbReference type="EMBL" id="OOIL02001512">
    <property type="protein sequence ID" value="VFQ76276.1"/>
    <property type="molecule type" value="Genomic_DNA"/>
</dbReference>
<dbReference type="Proteomes" id="UP000595140">
    <property type="component" value="Unassembled WGS sequence"/>
</dbReference>
<keyword evidence="3" id="KW-1185">Reference proteome</keyword>
<feature type="region of interest" description="Disordered" evidence="1">
    <location>
        <begin position="1"/>
        <end position="50"/>
    </location>
</feature>
<organism evidence="2 3">
    <name type="scientific">Cuscuta campestris</name>
    <dbReference type="NCBI Taxonomy" id="132261"/>
    <lineage>
        <taxon>Eukaryota</taxon>
        <taxon>Viridiplantae</taxon>
        <taxon>Streptophyta</taxon>
        <taxon>Embryophyta</taxon>
        <taxon>Tracheophyta</taxon>
        <taxon>Spermatophyta</taxon>
        <taxon>Magnoliopsida</taxon>
        <taxon>eudicotyledons</taxon>
        <taxon>Gunneridae</taxon>
        <taxon>Pentapetalae</taxon>
        <taxon>asterids</taxon>
        <taxon>lamiids</taxon>
        <taxon>Solanales</taxon>
        <taxon>Convolvulaceae</taxon>
        <taxon>Cuscuteae</taxon>
        <taxon>Cuscuta</taxon>
        <taxon>Cuscuta subgen. Grammica</taxon>
        <taxon>Cuscuta sect. Cleistogrammica</taxon>
    </lineage>
</organism>
<evidence type="ECO:0000256" key="1">
    <source>
        <dbReference type="SAM" id="MobiDB-lite"/>
    </source>
</evidence>
<sequence length="130" mass="14414">MRRRTDGSAAAISSNERRLSPRTSGVNLRTTTTPQHGAAPQLGGGGKFNLGSGQLRRRLQPYARIGTPATVVTSFFSFNRKEQVFVQAKWSPKNTARNHEEPRENQDKEDMLGVEDHPQSNSKIRGVIVD</sequence>
<feature type="compositionally biased region" description="Polar residues" evidence="1">
    <location>
        <begin position="21"/>
        <end position="35"/>
    </location>
</feature>
<evidence type="ECO:0000313" key="2">
    <source>
        <dbReference type="EMBL" id="VFQ76276.1"/>
    </source>
</evidence>